<keyword evidence="3 6" id="KW-0812">Transmembrane</keyword>
<feature type="transmembrane region" description="Helical" evidence="6">
    <location>
        <begin position="151"/>
        <end position="171"/>
    </location>
</feature>
<dbReference type="GO" id="GO:0015658">
    <property type="term" value="F:branched-chain amino acid transmembrane transporter activity"/>
    <property type="evidence" value="ECO:0007669"/>
    <property type="project" value="InterPro"/>
</dbReference>
<dbReference type="OrthoDB" id="9814461at2"/>
<accession>A0A1H0IUK6</accession>
<comment type="subcellular location">
    <subcellularLocation>
        <location evidence="1">Cell membrane</location>
        <topology evidence="1">Multi-pass membrane protein</topology>
    </subcellularLocation>
</comment>
<dbReference type="InterPro" id="IPR043428">
    <property type="entry name" value="LivM-like"/>
</dbReference>
<protein>
    <submittedName>
        <fullName evidence="7">Amino acid/amide ABC transporter membrane protein 2, HAAT family</fullName>
    </submittedName>
</protein>
<evidence type="ECO:0000256" key="2">
    <source>
        <dbReference type="ARBA" id="ARBA00022475"/>
    </source>
</evidence>
<keyword evidence="8" id="KW-1185">Reference proteome</keyword>
<dbReference type="GO" id="GO:0005886">
    <property type="term" value="C:plasma membrane"/>
    <property type="evidence" value="ECO:0007669"/>
    <property type="project" value="UniProtKB-SubCell"/>
</dbReference>
<gene>
    <name evidence="7" type="ORF">SAMN05444142_103524</name>
</gene>
<sequence>MRPGILLAVAVVALVLLPFGADRGMLFLASEILVVVALSQAWNLLAGYGGLLSPGHHGFVGIGGYALYVLTRDLPVHPYMAIPLAGIVTAVLGFLLAPILFRLREVYFAVGMWVAAEIFRIVVMRWDYTGGAAGLPLAAARSLNREWMGASAYWLALAVALGATALVWALMRSNFGLRLRALKDDELAARSIGVAPHRVRLAVFVLSVALTGMAGAVSFLSALFITPVAAFDINWMVTIVFVTIIGGIGRISGPFLGAALYFVLRETLAFSSSWYLVALGATAVLVMLVMPGGLAGALDRLLSRKSTMETQP</sequence>
<evidence type="ECO:0000256" key="3">
    <source>
        <dbReference type="ARBA" id="ARBA00022692"/>
    </source>
</evidence>
<evidence type="ECO:0000313" key="7">
    <source>
        <dbReference type="EMBL" id="SHK17463.1"/>
    </source>
</evidence>
<evidence type="ECO:0000256" key="5">
    <source>
        <dbReference type="ARBA" id="ARBA00023136"/>
    </source>
</evidence>
<dbReference type="Proteomes" id="UP000324252">
    <property type="component" value="Unassembled WGS sequence"/>
</dbReference>
<name>A0A1H0IUK6_9RHOB</name>
<keyword evidence="2" id="KW-1003">Cell membrane</keyword>
<evidence type="ECO:0000256" key="6">
    <source>
        <dbReference type="SAM" id="Phobius"/>
    </source>
</evidence>
<dbReference type="PANTHER" id="PTHR30482:SF17">
    <property type="entry name" value="ABC TRANSPORTER ATP-BINDING PROTEIN"/>
    <property type="match status" value="1"/>
</dbReference>
<dbReference type="EMBL" id="FQZZ01000003">
    <property type="protein sequence ID" value="SHK17463.1"/>
    <property type="molecule type" value="Genomic_DNA"/>
</dbReference>
<feature type="transmembrane region" description="Helical" evidence="6">
    <location>
        <begin position="274"/>
        <end position="298"/>
    </location>
</feature>
<organism evidence="7 8">
    <name type="scientific">Lutimaribacter pacificus</name>
    <dbReference type="NCBI Taxonomy" id="391948"/>
    <lineage>
        <taxon>Bacteria</taxon>
        <taxon>Pseudomonadati</taxon>
        <taxon>Pseudomonadota</taxon>
        <taxon>Alphaproteobacteria</taxon>
        <taxon>Rhodobacterales</taxon>
        <taxon>Roseobacteraceae</taxon>
        <taxon>Lutimaribacter</taxon>
    </lineage>
</organism>
<evidence type="ECO:0000256" key="1">
    <source>
        <dbReference type="ARBA" id="ARBA00004651"/>
    </source>
</evidence>
<feature type="transmembrane region" description="Helical" evidence="6">
    <location>
        <begin position="80"/>
        <end position="100"/>
    </location>
</feature>
<dbReference type="PANTHER" id="PTHR30482">
    <property type="entry name" value="HIGH-AFFINITY BRANCHED-CHAIN AMINO ACID TRANSPORT SYSTEM PERMEASE"/>
    <property type="match status" value="1"/>
</dbReference>
<reference evidence="7 8" key="1">
    <citation type="submission" date="2016-11" db="EMBL/GenBank/DDBJ databases">
        <authorList>
            <person name="Varghese N."/>
            <person name="Submissions S."/>
        </authorList>
    </citation>
    <scope>NUCLEOTIDE SEQUENCE [LARGE SCALE GENOMIC DNA]</scope>
    <source>
        <strain evidence="7 8">DSM 29620</strain>
    </source>
</reference>
<keyword evidence="5 6" id="KW-0472">Membrane</keyword>
<evidence type="ECO:0000313" key="8">
    <source>
        <dbReference type="Proteomes" id="UP000324252"/>
    </source>
</evidence>
<feature type="transmembrane region" description="Helical" evidence="6">
    <location>
        <begin position="237"/>
        <end position="262"/>
    </location>
</feature>
<feature type="transmembrane region" description="Helical" evidence="6">
    <location>
        <begin position="106"/>
        <end position="123"/>
    </location>
</feature>
<feature type="transmembrane region" description="Helical" evidence="6">
    <location>
        <begin position="201"/>
        <end position="225"/>
    </location>
</feature>
<proteinExistence type="predicted"/>
<keyword evidence="4 6" id="KW-1133">Transmembrane helix</keyword>
<dbReference type="RefSeq" id="WP_149788631.1">
    <property type="nucleotide sequence ID" value="NZ_FNIO01000005.1"/>
</dbReference>
<dbReference type="Pfam" id="PF02653">
    <property type="entry name" value="BPD_transp_2"/>
    <property type="match status" value="1"/>
</dbReference>
<evidence type="ECO:0000256" key="4">
    <source>
        <dbReference type="ARBA" id="ARBA00022989"/>
    </source>
</evidence>
<dbReference type="InterPro" id="IPR001851">
    <property type="entry name" value="ABC_transp_permease"/>
</dbReference>
<dbReference type="CDD" id="cd06581">
    <property type="entry name" value="TM_PBP1_LivM_like"/>
    <property type="match status" value="1"/>
</dbReference>
<dbReference type="AlphaFoldDB" id="A0A1H0IUK6"/>